<dbReference type="OrthoDB" id="2102561at2759"/>
<name>A0A9P5Z4H3_9AGAR</name>
<dbReference type="SUPFAM" id="SSF51735">
    <property type="entry name" value="NAD(P)-binding Rossmann-fold domains"/>
    <property type="match status" value="1"/>
</dbReference>
<evidence type="ECO:0000256" key="1">
    <source>
        <dbReference type="ARBA" id="ARBA00006484"/>
    </source>
</evidence>
<keyword evidence="5" id="KW-1185">Reference proteome</keyword>
<dbReference type="InterPro" id="IPR002347">
    <property type="entry name" value="SDR_fam"/>
</dbReference>
<feature type="non-terminal residue" evidence="4">
    <location>
        <position position="1"/>
    </location>
</feature>
<proteinExistence type="inferred from homology"/>
<reference evidence="4" key="1">
    <citation type="submission" date="2020-11" db="EMBL/GenBank/DDBJ databases">
        <authorList>
            <consortium name="DOE Joint Genome Institute"/>
            <person name="Ahrendt S."/>
            <person name="Riley R."/>
            <person name="Andreopoulos W."/>
            <person name="Labutti K."/>
            <person name="Pangilinan J."/>
            <person name="Ruiz-Duenas F.J."/>
            <person name="Barrasa J.M."/>
            <person name="Sanchez-Garcia M."/>
            <person name="Camarero S."/>
            <person name="Miyauchi S."/>
            <person name="Serrano A."/>
            <person name="Linde D."/>
            <person name="Babiker R."/>
            <person name="Drula E."/>
            <person name="Ayuso-Fernandez I."/>
            <person name="Pacheco R."/>
            <person name="Padilla G."/>
            <person name="Ferreira P."/>
            <person name="Barriuso J."/>
            <person name="Kellner H."/>
            <person name="Castanera R."/>
            <person name="Alfaro M."/>
            <person name="Ramirez L."/>
            <person name="Pisabarro A.G."/>
            <person name="Kuo A."/>
            <person name="Tritt A."/>
            <person name="Lipzen A."/>
            <person name="He G."/>
            <person name="Yan M."/>
            <person name="Ng V."/>
            <person name="Cullen D."/>
            <person name="Martin F."/>
            <person name="Rosso M.-N."/>
            <person name="Henrissat B."/>
            <person name="Hibbett D."/>
            <person name="Martinez A.T."/>
            <person name="Grigoriev I.V."/>
        </authorList>
    </citation>
    <scope>NUCLEOTIDE SEQUENCE</scope>
    <source>
        <strain evidence="4">CIRM-BRFM 674</strain>
    </source>
</reference>
<comment type="similarity">
    <text evidence="1 3">Belongs to the short-chain dehydrogenases/reductases (SDR) family.</text>
</comment>
<dbReference type="AlphaFoldDB" id="A0A9P5Z4H3"/>
<gene>
    <name evidence="4" type="ORF">BDN70DRAFT_803840</name>
</gene>
<evidence type="ECO:0000313" key="5">
    <source>
        <dbReference type="Proteomes" id="UP000807469"/>
    </source>
</evidence>
<protein>
    <submittedName>
        <fullName evidence="4">Oxidoreductase</fullName>
    </submittedName>
</protein>
<dbReference type="InterPro" id="IPR036291">
    <property type="entry name" value="NAD(P)-bd_dom_sf"/>
</dbReference>
<dbReference type="EMBL" id="MU155181">
    <property type="protein sequence ID" value="KAF9481263.1"/>
    <property type="molecule type" value="Genomic_DNA"/>
</dbReference>
<dbReference type="Proteomes" id="UP000807469">
    <property type="component" value="Unassembled WGS sequence"/>
</dbReference>
<dbReference type="Pfam" id="PF00106">
    <property type="entry name" value="adh_short"/>
    <property type="match status" value="1"/>
</dbReference>
<keyword evidence="2" id="KW-0560">Oxidoreductase</keyword>
<dbReference type="GO" id="GO:0016491">
    <property type="term" value="F:oxidoreductase activity"/>
    <property type="evidence" value="ECO:0007669"/>
    <property type="project" value="UniProtKB-KW"/>
</dbReference>
<dbReference type="PRINTS" id="PR00081">
    <property type="entry name" value="GDHRDH"/>
</dbReference>
<dbReference type="PRINTS" id="PR00080">
    <property type="entry name" value="SDRFAMILY"/>
</dbReference>
<dbReference type="Gene3D" id="3.40.50.720">
    <property type="entry name" value="NAD(P)-binding Rossmann-like Domain"/>
    <property type="match status" value="1"/>
</dbReference>
<accession>A0A9P5Z4H3</accession>
<evidence type="ECO:0000256" key="2">
    <source>
        <dbReference type="ARBA" id="ARBA00023002"/>
    </source>
</evidence>
<evidence type="ECO:0000256" key="3">
    <source>
        <dbReference type="RuleBase" id="RU000363"/>
    </source>
</evidence>
<sequence length="267" mass="29036">RVVFITGCSEGGIGAALVTEFLQKNCIVYASARSLASMSSLSHNNLRKLQVDVTSDDSVQAAVTQIYETDGHNIDILVLNAGLACTRALLDVPLETAQKIINTNLFGVIRLVNLVGPKMVKRGKGAIVPIGSISGELPCPFMGMYNASKAAVHAYTETLTNELKPFGVHVMLVSPGAVKSKIASVSIYPSFCSEMYKEILNQILYSGQNAVDCVDTDKFANLMVEKALLPNPPQYFTAGGMVRLFWFLSWLPRPTALNMMWKSLVEK</sequence>
<dbReference type="GO" id="GO:0005783">
    <property type="term" value="C:endoplasmic reticulum"/>
    <property type="evidence" value="ECO:0007669"/>
    <property type="project" value="TreeGrafter"/>
</dbReference>
<evidence type="ECO:0000313" key="4">
    <source>
        <dbReference type="EMBL" id="KAF9481263.1"/>
    </source>
</evidence>
<dbReference type="PANTHER" id="PTHR44169:SF6">
    <property type="entry name" value="NADPH-DEPENDENT 1-ACYLDIHYDROXYACETONE PHOSPHATE REDUCTASE"/>
    <property type="match status" value="1"/>
</dbReference>
<dbReference type="PANTHER" id="PTHR44169">
    <property type="entry name" value="NADPH-DEPENDENT 1-ACYLDIHYDROXYACETONE PHOSPHATE REDUCTASE"/>
    <property type="match status" value="1"/>
</dbReference>
<comment type="caution">
    <text evidence="4">The sequence shown here is derived from an EMBL/GenBank/DDBJ whole genome shotgun (WGS) entry which is preliminary data.</text>
</comment>
<dbReference type="CDD" id="cd05374">
    <property type="entry name" value="17beta-HSD-like_SDR_c"/>
    <property type="match status" value="1"/>
</dbReference>
<organism evidence="4 5">
    <name type="scientific">Pholiota conissans</name>
    <dbReference type="NCBI Taxonomy" id="109636"/>
    <lineage>
        <taxon>Eukaryota</taxon>
        <taxon>Fungi</taxon>
        <taxon>Dikarya</taxon>
        <taxon>Basidiomycota</taxon>
        <taxon>Agaricomycotina</taxon>
        <taxon>Agaricomycetes</taxon>
        <taxon>Agaricomycetidae</taxon>
        <taxon>Agaricales</taxon>
        <taxon>Agaricineae</taxon>
        <taxon>Strophariaceae</taxon>
        <taxon>Pholiota</taxon>
    </lineage>
</organism>